<keyword evidence="1" id="KW-1133">Transmembrane helix</keyword>
<comment type="caution">
    <text evidence="2">The sequence shown here is derived from an EMBL/GenBank/DDBJ whole genome shotgun (WGS) entry which is preliminary data.</text>
</comment>
<evidence type="ECO:0000313" key="3">
    <source>
        <dbReference type="Proteomes" id="UP001610563"/>
    </source>
</evidence>
<feature type="transmembrane region" description="Helical" evidence="1">
    <location>
        <begin position="77"/>
        <end position="95"/>
    </location>
</feature>
<gene>
    <name evidence="2" type="ORF">BJX66DRAFT_57306</name>
</gene>
<evidence type="ECO:0000256" key="1">
    <source>
        <dbReference type="SAM" id="Phobius"/>
    </source>
</evidence>
<reference evidence="2 3" key="1">
    <citation type="submission" date="2024-07" db="EMBL/GenBank/DDBJ databases">
        <title>Section-level genome sequencing and comparative genomics of Aspergillus sections Usti and Cavernicolus.</title>
        <authorList>
            <consortium name="Lawrence Berkeley National Laboratory"/>
            <person name="Nybo J.L."/>
            <person name="Vesth T.C."/>
            <person name="Theobald S."/>
            <person name="Frisvad J.C."/>
            <person name="Larsen T.O."/>
            <person name="Kjaerboelling I."/>
            <person name="Rothschild-Mancinelli K."/>
            <person name="Lyhne E.K."/>
            <person name="Kogle M.E."/>
            <person name="Barry K."/>
            <person name="Clum A."/>
            <person name="Na H."/>
            <person name="Ledsgaard L."/>
            <person name="Lin J."/>
            <person name="Lipzen A."/>
            <person name="Kuo A."/>
            <person name="Riley R."/>
            <person name="Mondo S."/>
            <person name="Labutti K."/>
            <person name="Haridas S."/>
            <person name="Pangalinan J."/>
            <person name="Salamov A.A."/>
            <person name="Simmons B.A."/>
            <person name="Magnuson J.K."/>
            <person name="Chen J."/>
            <person name="Drula E."/>
            <person name="Henrissat B."/>
            <person name="Wiebenga A."/>
            <person name="Lubbers R.J."/>
            <person name="Gomes A.C."/>
            <person name="Makela M.R."/>
            <person name="Stajich J."/>
            <person name="Grigoriev I.V."/>
            <person name="Mortensen U.H."/>
            <person name="De Vries R.P."/>
            <person name="Baker S.E."/>
            <person name="Andersen M.R."/>
        </authorList>
    </citation>
    <scope>NUCLEOTIDE SEQUENCE [LARGE SCALE GENOMIC DNA]</scope>
    <source>
        <strain evidence="2 3">CBS 209.92</strain>
    </source>
</reference>
<organism evidence="2 3">
    <name type="scientific">Aspergillus keveii</name>
    <dbReference type="NCBI Taxonomy" id="714993"/>
    <lineage>
        <taxon>Eukaryota</taxon>
        <taxon>Fungi</taxon>
        <taxon>Dikarya</taxon>
        <taxon>Ascomycota</taxon>
        <taxon>Pezizomycotina</taxon>
        <taxon>Eurotiomycetes</taxon>
        <taxon>Eurotiomycetidae</taxon>
        <taxon>Eurotiales</taxon>
        <taxon>Aspergillaceae</taxon>
        <taxon>Aspergillus</taxon>
        <taxon>Aspergillus subgen. Nidulantes</taxon>
    </lineage>
</organism>
<accession>A0ABR4GGX6</accession>
<name>A0ABR4GGX6_9EURO</name>
<feature type="transmembrane region" description="Helical" evidence="1">
    <location>
        <begin position="38"/>
        <end position="65"/>
    </location>
</feature>
<dbReference type="EMBL" id="JBFTWV010000014">
    <property type="protein sequence ID" value="KAL2798309.1"/>
    <property type="molecule type" value="Genomic_DNA"/>
</dbReference>
<proteinExistence type="predicted"/>
<keyword evidence="1" id="KW-0472">Membrane</keyword>
<sequence length="168" mass="18542">MALLHHNIIPGSFNLGHTISAQVLFLGQYGKFRQYHGLYGLVTPVTLMLICPLVASSQLILTLLLCSSISLSSSFRSLLSCLLSCTLSISLYYSLSFPSNCSFGKNNVRLMIPDQRSSTSGQKCPPLDTSLILIQAPQLRIRLSVDTIPTFRAVNYTNRGRHLLSPRL</sequence>
<protein>
    <submittedName>
        <fullName evidence="2">Uncharacterized protein</fullName>
    </submittedName>
</protein>
<keyword evidence="3" id="KW-1185">Reference proteome</keyword>
<keyword evidence="1" id="KW-0812">Transmembrane</keyword>
<dbReference type="Proteomes" id="UP001610563">
    <property type="component" value="Unassembled WGS sequence"/>
</dbReference>
<evidence type="ECO:0000313" key="2">
    <source>
        <dbReference type="EMBL" id="KAL2798309.1"/>
    </source>
</evidence>